<evidence type="ECO:0000259" key="2">
    <source>
        <dbReference type="Pfam" id="PF13556"/>
    </source>
</evidence>
<evidence type="ECO:0000313" key="3">
    <source>
        <dbReference type="EMBL" id="MDK7186554.1"/>
    </source>
</evidence>
<name>A0AAJ1Q457_9LACT</name>
<dbReference type="PANTHER" id="PTHR33744">
    <property type="entry name" value="CARBOHYDRATE DIACID REGULATOR"/>
    <property type="match status" value="1"/>
</dbReference>
<evidence type="ECO:0000313" key="4">
    <source>
        <dbReference type="Proteomes" id="UP001229251"/>
    </source>
</evidence>
<dbReference type="Gene3D" id="1.10.10.2840">
    <property type="entry name" value="PucR C-terminal helix-turn-helix domain"/>
    <property type="match status" value="1"/>
</dbReference>
<dbReference type="Proteomes" id="UP001229251">
    <property type="component" value="Unassembled WGS sequence"/>
</dbReference>
<dbReference type="InterPro" id="IPR025736">
    <property type="entry name" value="PucR_C-HTH_dom"/>
</dbReference>
<gene>
    <name evidence="3" type="ORF">QP433_00990</name>
</gene>
<dbReference type="RefSeq" id="WP_285065214.1">
    <property type="nucleotide sequence ID" value="NZ_JASOOE010000002.1"/>
</dbReference>
<feature type="domain" description="PucR C-terminal helix-turn-helix" evidence="2">
    <location>
        <begin position="477"/>
        <end position="534"/>
    </location>
</feature>
<proteinExistence type="predicted"/>
<dbReference type="InterPro" id="IPR051448">
    <property type="entry name" value="CdaR-like_regulators"/>
</dbReference>
<protein>
    <submittedName>
        <fullName evidence="3">PucR family transcriptional regulator ligand-binding domain-containing protein</fullName>
    </submittedName>
</protein>
<comment type="caution">
    <text evidence="3">The sequence shown here is derived from an EMBL/GenBank/DDBJ whole genome shotgun (WGS) entry which is preliminary data.</text>
</comment>
<dbReference type="Pfam" id="PF07905">
    <property type="entry name" value="PucR"/>
    <property type="match status" value="1"/>
</dbReference>
<dbReference type="EMBL" id="JASOOE010000002">
    <property type="protein sequence ID" value="MDK7186554.1"/>
    <property type="molecule type" value="Genomic_DNA"/>
</dbReference>
<feature type="domain" description="Purine catabolism PurC-like" evidence="1">
    <location>
        <begin position="6"/>
        <end position="125"/>
    </location>
</feature>
<accession>A0AAJ1Q457</accession>
<dbReference type="PANTHER" id="PTHR33744:SF1">
    <property type="entry name" value="DNA-BINDING TRANSCRIPTIONAL ACTIVATOR ADER"/>
    <property type="match status" value="1"/>
</dbReference>
<evidence type="ECO:0000259" key="1">
    <source>
        <dbReference type="Pfam" id="PF07905"/>
    </source>
</evidence>
<dbReference type="Pfam" id="PF13556">
    <property type="entry name" value="HTH_30"/>
    <property type="match status" value="1"/>
</dbReference>
<reference evidence="3" key="1">
    <citation type="submission" date="2023-05" db="EMBL/GenBank/DDBJ databases">
        <title>Cataloging the Phylogenetic Diversity of Human Bladder Bacteria.</title>
        <authorList>
            <person name="Du J."/>
        </authorList>
    </citation>
    <scope>NUCLEOTIDE SEQUENCE</scope>
    <source>
        <strain evidence="3">UMB1231</strain>
    </source>
</reference>
<dbReference type="AlphaFoldDB" id="A0AAJ1Q457"/>
<dbReference type="InterPro" id="IPR042070">
    <property type="entry name" value="PucR_C-HTH_sf"/>
</dbReference>
<sequence length="538" mass="62242">MVLISDLLKIDYIHDLKLLTNSDSLTNSPILNIEITETPDVEYYISPNTLILTTGMVFKENQLGMIEFIDSLIRAKASGLAVKTGRFLNGRLDQRIIEHANQHQFPIINIPDKYPLGRLLHQLSNFIWNHKQEEIEFALEIQQQFSGLLLNNTPLERIINEFSHIIKCPIILLNPIKRLLVASDYFKGKSGLIGQIEDQFQDLFYKKQAPDDYVKMNLDGETKVVSISNVFVYQYFPHYLLILNPENMTYPTSTFAIDQAKLVLSYCLYKSEKIHDTYLQTASNLLLETLHLKSTSTANLYKRIDDVDFIDSNYYRVIEVNDQSSLKKLGNGVRLSEKKALIREWFSLYGEDYLGKIVLVQTNTNANFYVIIQEKMLDLEKRLIKCRNDLNRLIDISLIFSVGDPVSTIDQIMRSLDQASITYRARLVDVNDHFVEYYNDSGMQSLFQTLDEKEVAYFCVSVLKDLAYPETDNQRELRETLKVYLDCQCEATLTANELYVHRNTVKYRIEKCQELLGCEVRDPKNSLHLRLALSLSTK</sequence>
<organism evidence="3 4">
    <name type="scientific">Facklamia hominis</name>
    <dbReference type="NCBI Taxonomy" id="178214"/>
    <lineage>
        <taxon>Bacteria</taxon>
        <taxon>Bacillati</taxon>
        <taxon>Bacillota</taxon>
        <taxon>Bacilli</taxon>
        <taxon>Lactobacillales</taxon>
        <taxon>Aerococcaceae</taxon>
        <taxon>Facklamia</taxon>
    </lineage>
</organism>
<dbReference type="InterPro" id="IPR012914">
    <property type="entry name" value="PucR_dom"/>
</dbReference>